<dbReference type="AlphaFoldDB" id="A0A2H9T676"/>
<gene>
    <name evidence="1" type="ORF">CI610_02321</name>
</gene>
<proteinExistence type="predicted"/>
<sequence>MIQKTGIFPVFLCDRPLNRREPAKQLWFGHHPMPCNTHHQIIQPHVLITEPALMIGAGRFKVYSTQTVQAITGYSDISHIASGIDV</sequence>
<organism evidence="1">
    <name type="scientific">invertebrate metagenome</name>
    <dbReference type="NCBI Taxonomy" id="1711999"/>
    <lineage>
        <taxon>unclassified sequences</taxon>
        <taxon>metagenomes</taxon>
        <taxon>organismal metagenomes</taxon>
    </lineage>
</organism>
<accession>A0A2H9T676</accession>
<reference evidence="1" key="1">
    <citation type="journal article" date="2017" name="Appl. Environ. Microbiol.">
        <title>Molecular characterization of an Endozoicomonas-like organism causing infection in king scallop Pecten maximus L.</title>
        <authorList>
            <person name="Cano I."/>
            <person name="van Aerle R."/>
            <person name="Ross S."/>
            <person name="Verner-Jeffreys D.W."/>
            <person name="Paley R.K."/>
            <person name="Rimmer G."/>
            <person name="Ryder D."/>
            <person name="Hooper P."/>
            <person name="Stone D."/>
            <person name="Feist S.W."/>
        </authorList>
    </citation>
    <scope>NUCLEOTIDE SEQUENCE</scope>
</reference>
<dbReference type="EMBL" id="NSIT01000135">
    <property type="protein sequence ID" value="PJE78727.1"/>
    <property type="molecule type" value="Genomic_DNA"/>
</dbReference>
<protein>
    <submittedName>
        <fullName evidence="1">Uncharacterized protein</fullName>
    </submittedName>
</protein>
<evidence type="ECO:0000313" key="1">
    <source>
        <dbReference type="EMBL" id="PJE78727.1"/>
    </source>
</evidence>
<comment type="caution">
    <text evidence="1">The sequence shown here is derived from an EMBL/GenBank/DDBJ whole genome shotgun (WGS) entry which is preliminary data.</text>
</comment>
<name>A0A2H9T676_9ZZZZ</name>